<dbReference type="OrthoDB" id="105182at2157"/>
<name>A0A8J7W9A1_9EURY</name>
<evidence type="ECO:0000313" key="2">
    <source>
        <dbReference type="Proteomes" id="UP000730161"/>
    </source>
</evidence>
<gene>
    <name evidence="1" type="ORF">RJ53_03800</name>
</gene>
<proteinExistence type="predicted"/>
<comment type="caution">
    <text evidence="1">The sequence shown here is derived from an EMBL/GenBank/DDBJ whole genome shotgun (WGS) entry which is preliminary data.</text>
</comment>
<keyword evidence="2" id="KW-1185">Reference proteome</keyword>
<reference evidence="1" key="1">
    <citation type="submission" date="2014-12" db="EMBL/GenBank/DDBJ databases">
        <authorList>
            <person name="Huang H.-H."/>
            <person name="Chen S.-C."/>
            <person name="Lai M.-C."/>
        </authorList>
    </citation>
    <scope>NUCLEOTIDE SEQUENCE</scope>
    <source>
        <strain evidence="1">K1F9705b</strain>
    </source>
</reference>
<evidence type="ECO:0000313" key="1">
    <source>
        <dbReference type="EMBL" id="MBR1368675.1"/>
    </source>
</evidence>
<organism evidence="1 2">
    <name type="scientific">Methanocalculus chunghsingensis</name>
    <dbReference type="NCBI Taxonomy" id="156457"/>
    <lineage>
        <taxon>Archaea</taxon>
        <taxon>Methanobacteriati</taxon>
        <taxon>Methanobacteriota</taxon>
        <taxon>Stenosarchaea group</taxon>
        <taxon>Methanomicrobia</taxon>
        <taxon>Methanomicrobiales</taxon>
        <taxon>Methanocalculaceae</taxon>
        <taxon>Methanocalculus</taxon>
    </lineage>
</organism>
<dbReference type="RefSeq" id="WP_211530306.1">
    <property type="nucleotide sequence ID" value="NZ_JWHL01000003.1"/>
</dbReference>
<dbReference type="AlphaFoldDB" id="A0A8J7W9A1"/>
<sequence>MDKEEERAITIGKLQENMKRTLQYCLQEAFDNKLTADIRCEEGGMSASVITISGEPGGAEYTDAAGTIFGDTAILRFPADGIFTCNPLTLQQAEERSGRARIFNPARLSVHTKTDLETDIKTEANAGIGRLTIQMKTTGSLPQDLRIELWNNSRICATDTTDQRGEATFKLLSGRYECRVRDGIKLISRSIIDFPGGDLKSIVLIPGDGQ</sequence>
<dbReference type="EMBL" id="JWHL01000003">
    <property type="protein sequence ID" value="MBR1368675.1"/>
    <property type="molecule type" value="Genomic_DNA"/>
</dbReference>
<accession>A0A8J7W9A1</accession>
<dbReference type="Proteomes" id="UP000730161">
    <property type="component" value="Unassembled WGS sequence"/>
</dbReference>
<protein>
    <submittedName>
        <fullName evidence="1">Uncharacterized protein</fullName>
    </submittedName>
</protein>